<reference evidence="2" key="2">
    <citation type="submission" date="2021-04" db="EMBL/GenBank/DDBJ databases">
        <authorList>
            <person name="Gilroy R."/>
        </authorList>
    </citation>
    <scope>NUCLEOTIDE SEQUENCE</scope>
    <source>
        <strain evidence="2">CHK189-11263</strain>
    </source>
</reference>
<dbReference type="InterPro" id="IPR036779">
    <property type="entry name" value="LysM_dom_sf"/>
</dbReference>
<dbReference type="Proteomes" id="UP000824208">
    <property type="component" value="Unassembled WGS sequence"/>
</dbReference>
<dbReference type="InterPro" id="IPR009826">
    <property type="entry name" value="DNA_circ_N"/>
</dbReference>
<comment type="caution">
    <text evidence="2">The sequence shown here is derived from an EMBL/GenBank/DDBJ whole genome shotgun (WGS) entry which is preliminary data.</text>
</comment>
<dbReference type="CDD" id="cd00118">
    <property type="entry name" value="LysM"/>
    <property type="match status" value="1"/>
</dbReference>
<dbReference type="EMBL" id="DWYC01000046">
    <property type="protein sequence ID" value="HJB56757.1"/>
    <property type="molecule type" value="Genomic_DNA"/>
</dbReference>
<dbReference type="Pfam" id="PF01476">
    <property type="entry name" value="LysM"/>
    <property type="match status" value="1"/>
</dbReference>
<reference evidence="2" key="1">
    <citation type="journal article" date="2021" name="PeerJ">
        <title>Extensive microbial diversity within the chicken gut microbiome revealed by metagenomics and culture.</title>
        <authorList>
            <person name="Gilroy R."/>
            <person name="Ravi A."/>
            <person name="Getino M."/>
            <person name="Pursley I."/>
            <person name="Horton D.L."/>
            <person name="Alikhan N.F."/>
            <person name="Baker D."/>
            <person name="Gharbi K."/>
            <person name="Hall N."/>
            <person name="Watson M."/>
            <person name="Adriaenssens E.M."/>
            <person name="Foster-Nyarko E."/>
            <person name="Jarju S."/>
            <person name="Secka A."/>
            <person name="Antonio M."/>
            <person name="Oren A."/>
            <person name="Chaudhuri R.R."/>
            <person name="La Ragione R."/>
            <person name="Hildebrand F."/>
            <person name="Pallen M.J."/>
        </authorList>
    </citation>
    <scope>NUCLEOTIDE SEQUENCE</scope>
    <source>
        <strain evidence="2">CHK189-11263</strain>
    </source>
</reference>
<sequence length="186" mass="21010">MRYKTFVWPHNPRTYAIEYQRTMAVNKVPYGRYQLQDLGPTRRILRGEGEFVGEEAYAQFQALASVFYQEGPGLLVHPVWQCANAYFAELSLAQEPRRDYVRYTFAFWESYDGYAQGLSESAAAQSSAGTETSGGSSAARWHTVVKGESLWSIAAQYNRSLNELIALNPQIKNPNLIQVGEKVRVA</sequence>
<evidence type="ECO:0000313" key="3">
    <source>
        <dbReference type="Proteomes" id="UP000824208"/>
    </source>
</evidence>
<dbReference type="Gene3D" id="3.10.350.10">
    <property type="entry name" value="LysM domain"/>
    <property type="match status" value="1"/>
</dbReference>
<proteinExistence type="predicted"/>
<evidence type="ECO:0000313" key="2">
    <source>
        <dbReference type="EMBL" id="HJB56757.1"/>
    </source>
</evidence>
<dbReference type="SUPFAM" id="SSF54106">
    <property type="entry name" value="LysM domain"/>
    <property type="match status" value="1"/>
</dbReference>
<evidence type="ECO:0000259" key="1">
    <source>
        <dbReference type="PROSITE" id="PS51782"/>
    </source>
</evidence>
<name>A0A9D2S4U3_9FIRM</name>
<dbReference type="InterPro" id="IPR018392">
    <property type="entry name" value="LysM"/>
</dbReference>
<dbReference type="PROSITE" id="PS51782">
    <property type="entry name" value="LYSM"/>
    <property type="match status" value="1"/>
</dbReference>
<organism evidence="2 3">
    <name type="scientific">Candidatus Flavonifractor intestinipullorum</name>
    <dbReference type="NCBI Taxonomy" id="2838587"/>
    <lineage>
        <taxon>Bacteria</taxon>
        <taxon>Bacillati</taxon>
        <taxon>Bacillota</taxon>
        <taxon>Clostridia</taxon>
        <taxon>Eubacteriales</taxon>
        <taxon>Oscillospiraceae</taxon>
        <taxon>Flavonifractor</taxon>
    </lineage>
</organism>
<dbReference type="Pfam" id="PF07157">
    <property type="entry name" value="DNA_circ_N"/>
    <property type="match status" value="1"/>
</dbReference>
<dbReference type="SMART" id="SM00257">
    <property type="entry name" value="LysM"/>
    <property type="match status" value="1"/>
</dbReference>
<protein>
    <submittedName>
        <fullName evidence="2">LysM peptidoglycan-binding domain-containing protein</fullName>
    </submittedName>
</protein>
<dbReference type="AlphaFoldDB" id="A0A9D2S4U3"/>
<feature type="domain" description="LysM" evidence="1">
    <location>
        <begin position="140"/>
        <end position="185"/>
    </location>
</feature>
<accession>A0A9D2S4U3</accession>
<gene>
    <name evidence="2" type="ORF">H9714_04305</name>
</gene>